<evidence type="ECO:0000256" key="2">
    <source>
        <dbReference type="SAM" id="SignalP"/>
    </source>
</evidence>
<organism evidence="3 4">
    <name type="scientific">Geobacter argillaceus</name>
    <dbReference type="NCBI Taxonomy" id="345631"/>
    <lineage>
        <taxon>Bacteria</taxon>
        <taxon>Pseudomonadati</taxon>
        <taxon>Thermodesulfobacteriota</taxon>
        <taxon>Desulfuromonadia</taxon>
        <taxon>Geobacterales</taxon>
        <taxon>Geobacteraceae</taxon>
        <taxon>Geobacter</taxon>
    </lineage>
</organism>
<dbReference type="AlphaFoldDB" id="A0A562VMH4"/>
<keyword evidence="1" id="KW-0175">Coiled coil</keyword>
<sequence length="101" mass="11459">MKKRLVILIAMSLFAVAAPALAEEGHNHGSSHQAMDEQCTKECEMLLKNCAQEVDSIQDRIKKLQVEINDKGANAYTREELEKLNARLKESNDLLRSLQHR</sequence>
<name>A0A562VMH4_9BACT</name>
<gene>
    <name evidence="3" type="ORF">JN12_02055</name>
</gene>
<dbReference type="RefSeq" id="WP_145022205.1">
    <property type="nucleotide sequence ID" value="NZ_VLLN01000011.1"/>
</dbReference>
<evidence type="ECO:0000313" key="3">
    <source>
        <dbReference type="EMBL" id="TWJ19109.1"/>
    </source>
</evidence>
<accession>A0A562VMH4</accession>
<evidence type="ECO:0000256" key="1">
    <source>
        <dbReference type="SAM" id="Coils"/>
    </source>
</evidence>
<dbReference type="Proteomes" id="UP000319449">
    <property type="component" value="Unassembled WGS sequence"/>
</dbReference>
<proteinExistence type="predicted"/>
<keyword evidence="4" id="KW-1185">Reference proteome</keyword>
<protein>
    <submittedName>
        <fullName evidence="3">Uncharacterized protein</fullName>
    </submittedName>
</protein>
<dbReference type="EMBL" id="VLLN01000011">
    <property type="protein sequence ID" value="TWJ19109.1"/>
    <property type="molecule type" value="Genomic_DNA"/>
</dbReference>
<dbReference type="OrthoDB" id="5398241at2"/>
<comment type="caution">
    <text evidence="3">The sequence shown here is derived from an EMBL/GenBank/DDBJ whole genome shotgun (WGS) entry which is preliminary data.</text>
</comment>
<feature type="signal peptide" evidence="2">
    <location>
        <begin position="1"/>
        <end position="22"/>
    </location>
</feature>
<evidence type="ECO:0000313" key="4">
    <source>
        <dbReference type="Proteomes" id="UP000319449"/>
    </source>
</evidence>
<feature type="chain" id="PRO_5022056552" evidence="2">
    <location>
        <begin position="23"/>
        <end position="101"/>
    </location>
</feature>
<reference evidence="3 4" key="1">
    <citation type="submission" date="2019-07" db="EMBL/GenBank/DDBJ databases">
        <title>Genomic Encyclopedia of Archaeal and Bacterial Type Strains, Phase II (KMG-II): from individual species to whole genera.</title>
        <authorList>
            <person name="Goeker M."/>
        </authorList>
    </citation>
    <scope>NUCLEOTIDE SEQUENCE [LARGE SCALE GENOMIC DNA]</scope>
    <source>
        <strain evidence="3 4">ATCC BAA-1139</strain>
    </source>
</reference>
<keyword evidence="2" id="KW-0732">Signal</keyword>
<feature type="coiled-coil region" evidence="1">
    <location>
        <begin position="47"/>
        <end position="101"/>
    </location>
</feature>